<dbReference type="SUPFAM" id="SSF55811">
    <property type="entry name" value="Nudix"/>
    <property type="match status" value="1"/>
</dbReference>
<sequence length="189" mass="21199">MDINSLTSRFVLSPSSKSVSKLSKMFTPAAVLFPIVEREQELNLILTRRASHLRHHSGQIALPGGKTEKTDSSSIATALRETHEEIGIPADKITVLGTLPSRATISRYYVTPVVALIDSDYQSKIDPNEVDEIFEVPLSFLLDNDNHIIEKSLFKGKYREVTFMPWGKYPIWGTTAAIIKDFSKHIRSN</sequence>
<accession>A0A090KC03</accession>
<evidence type="ECO:0000259" key="7">
    <source>
        <dbReference type="PROSITE" id="PS51462"/>
    </source>
</evidence>
<keyword evidence="5" id="KW-0460">Magnesium</keyword>
<comment type="cofactor">
    <cofactor evidence="1">
        <name>Mn(2+)</name>
        <dbReference type="ChEBI" id="CHEBI:29035"/>
    </cofactor>
</comment>
<dbReference type="PATRIC" id="fig|80854.5.peg.3677"/>
<protein>
    <submittedName>
        <fullName evidence="9">Hypothetical MutT/nudix family protein</fullName>
    </submittedName>
</protein>
<dbReference type="GeneID" id="61295507"/>
<dbReference type="STRING" id="80854.MVIS_3477"/>
<keyword evidence="4" id="KW-0378">Hydrolase</keyword>
<dbReference type="CDD" id="cd03426">
    <property type="entry name" value="NUDIX_CoAse_Nudt7"/>
    <property type="match status" value="1"/>
</dbReference>
<evidence type="ECO:0000313" key="10">
    <source>
        <dbReference type="Proteomes" id="UP000182660"/>
    </source>
</evidence>
<dbReference type="EMBL" id="FPLD01000052">
    <property type="protein sequence ID" value="SGY96361.1"/>
    <property type="molecule type" value="Genomic_DNA"/>
</dbReference>
<keyword evidence="10" id="KW-1185">Reference proteome</keyword>
<dbReference type="NCBIfam" id="NF007980">
    <property type="entry name" value="PRK10707.1"/>
    <property type="match status" value="1"/>
</dbReference>
<reference evidence="8 10" key="2">
    <citation type="submission" date="2016-11" db="EMBL/GenBank/DDBJ databases">
        <authorList>
            <person name="Klemetsen T."/>
        </authorList>
    </citation>
    <scope>NUCLEOTIDE SEQUENCE [LARGE SCALE GENOMIC DNA]</scope>
    <source>
        <strain evidence="8">MT 2528</strain>
    </source>
</reference>
<dbReference type="Pfam" id="PF00293">
    <property type="entry name" value="NUDIX"/>
    <property type="match status" value="1"/>
</dbReference>
<dbReference type="InterPro" id="IPR015797">
    <property type="entry name" value="NUDIX_hydrolase-like_dom_sf"/>
</dbReference>
<evidence type="ECO:0000256" key="1">
    <source>
        <dbReference type="ARBA" id="ARBA00001936"/>
    </source>
</evidence>
<dbReference type="EMBL" id="FPLJ01000040">
    <property type="protein sequence ID" value="SGY88868.1"/>
    <property type="molecule type" value="Genomic_DNA"/>
</dbReference>
<reference evidence="9 11" key="1">
    <citation type="submission" date="2016-11" db="EMBL/GenBank/DDBJ databases">
        <authorList>
            <person name="Jaros S."/>
            <person name="Januszkiewicz K."/>
            <person name="Wedrychowicz H."/>
        </authorList>
    </citation>
    <scope>NUCLEOTIDE SEQUENCE [LARGE SCALE GENOMIC DNA]</scope>
    <source>
        <strain evidence="9">NVI 5450</strain>
    </source>
</reference>
<dbReference type="PANTHER" id="PTHR12992:SF11">
    <property type="entry name" value="MITOCHONDRIAL COENZYME A DIPHOSPHATASE NUDT8"/>
    <property type="match status" value="1"/>
</dbReference>
<comment type="cofactor">
    <cofactor evidence="2">
        <name>Mg(2+)</name>
        <dbReference type="ChEBI" id="CHEBI:18420"/>
    </cofactor>
</comment>
<dbReference type="InterPro" id="IPR045121">
    <property type="entry name" value="CoAse"/>
</dbReference>
<evidence type="ECO:0000313" key="11">
    <source>
        <dbReference type="Proteomes" id="UP000183794"/>
    </source>
</evidence>
<name>A0A090KC03_9GAMM</name>
<dbReference type="Proteomes" id="UP000183794">
    <property type="component" value="Unassembled WGS sequence"/>
</dbReference>
<evidence type="ECO:0000256" key="2">
    <source>
        <dbReference type="ARBA" id="ARBA00001946"/>
    </source>
</evidence>
<dbReference type="RefSeq" id="WP_045111487.1">
    <property type="nucleotide sequence ID" value="NZ_CAWQZC010000113.1"/>
</dbReference>
<dbReference type="KEGG" id="mvs:MVIS_3477"/>
<dbReference type="GO" id="GO:0046872">
    <property type="term" value="F:metal ion binding"/>
    <property type="evidence" value="ECO:0007669"/>
    <property type="project" value="UniProtKB-KW"/>
</dbReference>
<dbReference type="InterPro" id="IPR000086">
    <property type="entry name" value="NUDIX_hydrolase_dom"/>
</dbReference>
<evidence type="ECO:0000256" key="4">
    <source>
        <dbReference type="ARBA" id="ARBA00022801"/>
    </source>
</evidence>
<gene>
    <name evidence="8" type="ORF">MT2528_1597</name>
    <name evidence="9" type="ORF">NVI5450_1822</name>
</gene>
<dbReference type="PROSITE" id="PS51462">
    <property type="entry name" value="NUDIX"/>
    <property type="match status" value="1"/>
</dbReference>
<evidence type="ECO:0000256" key="3">
    <source>
        <dbReference type="ARBA" id="ARBA00022723"/>
    </source>
</evidence>
<dbReference type="Proteomes" id="UP000182660">
    <property type="component" value="Unassembled WGS sequence"/>
</dbReference>
<dbReference type="GO" id="GO:0010945">
    <property type="term" value="F:coenzyme A diphosphatase activity"/>
    <property type="evidence" value="ECO:0007669"/>
    <property type="project" value="InterPro"/>
</dbReference>
<feature type="domain" description="Nudix hydrolase" evidence="7">
    <location>
        <begin position="25"/>
        <end position="158"/>
    </location>
</feature>
<evidence type="ECO:0000313" key="8">
    <source>
        <dbReference type="EMBL" id="SGY88868.1"/>
    </source>
</evidence>
<dbReference type="AlphaFoldDB" id="A0A090KC03"/>
<dbReference type="OrthoDB" id="9802805at2"/>
<evidence type="ECO:0000256" key="5">
    <source>
        <dbReference type="ARBA" id="ARBA00022842"/>
    </source>
</evidence>
<dbReference type="HOGENOM" id="CLU_040940_5_1_6"/>
<dbReference type="Gene3D" id="3.90.79.10">
    <property type="entry name" value="Nucleoside Triphosphate Pyrophosphohydrolase"/>
    <property type="match status" value="1"/>
</dbReference>
<evidence type="ECO:0000256" key="6">
    <source>
        <dbReference type="ARBA" id="ARBA00023211"/>
    </source>
</evidence>
<keyword evidence="3" id="KW-0479">Metal-binding</keyword>
<dbReference type="PANTHER" id="PTHR12992">
    <property type="entry name" value="NUDIX HYDROLASE"/>
    <property type="match status" value="1"/>
</dbReference>
<organism evidence="9 11">
    <name type="scientific">Moritella viscosa</name>
    <dbReference type="NCBI Taxonomy" id="80854"/>
    <lineage>
        <taxon>Bacteria</taxon>
        <taxon>Pseudomonadati</taxon>
        <taxon>Pseudomonadota</taxon>
        <taxon>Gammaproteobacteria</taxon>
        <taxon>Alteromonadales</taxon>
        <taxon>Moritellaceae</taxon>
        <taxon>Moritella</taxon>
    </lineage>
</organism>
<evidence type="ECO:0000313" key="9">
    <source>
        <dbReference type="EMBL" id="SGY96361.1"/>
    </source>
</evidence>
<proteinExistence type="predicted"/>
<keyword evidence="6" id="KW-0464">Manganese</keyword>